<dbReference type="Proteomes" id="UP000509684">
    <property type="component" value="Chromosome"/>
</dbReference>
<evidence type="ECO:0000313" key="5">
    <source>
        <dbReference type="Proteomes" id="UP000021315"/>
    </source>
</evidence>
<dbReference type="Pfam" id="PF05360">
    <property type="entry name" value="YiaAB"/>
    <property type="match status" value="2"/>
</dbReference>
<protein>
    <submittedName>
        <fullName evidence="3">YiaA/B two helix domain protein</fullName>
    </submittedName>
</protein>
<reference evidence="3 5" key="1">
    <citation type="submission" date="2014-02" db="EMBL/GenBank/DDBJ databases">
        <title>Expanding our view of genomic diversity in Candidatus Accumulibacter clades.</title>
        <authorList>
            <person name="Skennerton C.T."/>
            <person name="Barr J.J."/>
            <person name="Slater F.R."/>
            <person name="Bond P.L."/>
            <person name="Tyson G.W."/>
        </authorList>
    </citation>
    <scope>NUCLEOTIDE SEQUENCE [LARGE SCALE GENOMIC DNA]</scope>
    <source>
        <strain evidence="5">SK-02</strain>
    </source>
</reference>
<evidence type="ECO:0000313" key="6">
    <source>
        <dbReference type="Proteomes" id="UP000509684"/>
    </source>
</evidence>
<keyword evidence="1" id="KW-0472">Membrane</keyword>
<dbReference type="PANTHER" id="PTHR37290:SF1">
    <property type="entry name" value="INNER MEMBRANE PROTEIN YIAA"/>
    <property type="match status" value="1"/>
</dbReference>
<proteinExistence type="predicted"/>
<dbReference type="EMBL" id="JDST02000033">
    <property type="protein sequence ID" value="KFB77118.1"/>
    <property type="molecule type" value="Genomic_DNA"/>
</dbReference>
<organism evidence="3 5">
    <name type="scientific">Candidatus Accumulibacter cognatus</name>
    <dbReference type="NCBI Taxonomy" id="2954383"/>
    <lineage>
        <taxon>Bacteria</taxon>
        <taxon>Pseudomonadati</taxon>
        <taxon>Pseudomonadota</taxon>
        <taxon>Betaproteobacteria</taxon>
        <taxon>Candidatus Accumulibacter</taxon>
    </lineage>
</organism>
<dbReference type="RefSeq" id="WP_034947949.1">
    <property type="nucleotide sequence ID" value="NZ_JDST02000033.1"/>
</dbReference>
<reference evidence="4" key="3">
    <citation type="submission" date="2020-06" db="EMBL/GenBank/DDBJ databases">
        <authorList>
            <person name="Arumugam K."/>
            <person name="Besarab I."/>
            <person name="Haryono M."/>
            <person name="Bagci C."/>
            <person name="Beier S."/>
            <person name="Buchfink B."/>
            <person name="Gorska A."/>
            <person name="Qiu G."/>
            <person name="Huson D.H."/>
            <person name="Williams R.B."/>
        </authorList>
    </citation>
    <scope>NUCLEOTIDE SEQUENCE</scope>
    <source>
        <strain evidence="4">SSA1</strain>
    </source>
</reference>
<keyword evidence="5" id="KW-1185">Reference proteome</keyword>
<sequence>METIPRIVQRDTGAWRLQVWVSFGLALLICGTGLAWLPGDDLDRAFMVMGYFFCLSSAFALAKYVRDNAAAPADTPLWSLVVWAGFGLAMALTAWGLWRMAINPTWKAYLLVSWLYLISSAFTLAKTLRDAYEADRLERAASAAEPVAAPVAVVRSEPQTAVKP</sequence>
<gene>
    <name evidence="3" type="ORF">AW06_001774</name>
    <name evidence="4" type="ORF">HWD57_20580</name>
</gene>
<evidence type="ECO:0000313" key="3">
    <source>
        <dbReference type="EMBL" id="KFB77118.1"/>
    </source>
</evidence>
<dbReference type="KEGG" id="acog:HWD57_20580"/>
<dbReference type="Proteomes" id="UP000021315">
    <property type="component" value="Unassembled WGS sequence"/>
</dbReference>
<evidence type="ECO:0000259" key="2">
    <source>
        <dbReference type="Pfam" id="PF05360"/>
    </source>
</evidence>
<dbReference type="AlphaFoldDB" id="A0A080M7A8"/>
<feature type="domain" description="YiaAB two helix" evidence="2">
    <location>
        <begin position="78"/>
        <end position="130"/>
    </location>
</feature>
<dbReference type="GO" id="GO:0005886">
    <property type="term" value="C:plasma membrane"/>
    <property type="evidence" value="ECO:0007669"/>
    <property type="project" value="TreeGrafter"/>
</dbReference>
<dbReference type="PANTHER" id="PTHR37290">
    <property type="entry name" value="INNER MEMBRANE PROTEIN YIAA-RELATED"/>
    <property type="match status" value="1"/>
</dbReference>
<dbReference type="EMBL" id="CP058708">
    <property type="protein sequence ID" value="QLH51915.1"/>
    <property type="molecule type" value="Genomic_DNA"/>
</dbReference>
<dbReference type="STRING" id="1453999.AW06_001774"/>
<feature type="transmembrane region" description="Helical" evidence="1">
    <location>
        <begin position="109"/>
        <end position="128"/>
    </location>
</feature>
<feature type="transmembrane region" description="Helical" evidence="1">
    <location>
        <begin position="77"/>
        <end position="97"/>
    </location>
</feature>
<accession>A0A080M7A8</accession>
<dbReference type="GO" id="GO:0006974">
    <property type="term" value="P:DNA damage response"/>
    <property type="evidence" value="ECO:0007669"/>
    <property type="project" value="TreeGrafter"/>
</dbReference>
<evidence type="ECO:0000313" key="4">
    <source>
        <dbReference type="EMBL" id="QLH51915.1"/>
    </source>
</evidence>
<reference evidence="4 6" key="2">
    <citation type="journal article" date="2019" name="Microbiome">
        <title>Annotated bacterial chromosomes from frame-shift-corrected long-read metagenomic data.</title>
        <authorList>
            <person name="Arumugam K."/>
            <person name="Bagci C."/>
            <person name="Bessarab I."/>
            <person name="Beier S."/>
            <person name="Buchfink B."/>
            <person name="Gorska A."/>
            <person name="Qiu G."/>
            <person name="Huson D.H."/>
            <person name="Williams R.B.H."/>
        </authorList>
    </citation>
    <scope>NUCLEOTIDE SEQUENCE [LARGE SCALE GENOMIC DNA]</scope>
    <source>
        <strain evidence="4">SSA1</strain>
    </source>
</reference>
<feature type="transmembrane region" description="Helical" evidence="1">
    <location>
        <begin position="20"/>
        <end position="39"/>
    </location>
</feature>
<keyword evidence="1" id="KW-1133">Transmembrane helix</keyword>
<name>A0A080M7A8_9PROT</name>
<dbReference type="InterPro" id="IPR008024">
    <property type="entry name" value="YiaAB"/>
</dbReference>
<keyword evidence="1" id="KW-0812">Transmembrane</keyword>
<feature type="transmembrane region" description="Helical" evidence="1">
    <location>
        <begin position="45"/>
        <end position="65"/>
    </location>
</feature>
<evidence type="ECO:0000256" key="1">
    <source>
        <dbReference type="SAM" id="Phobius"/>
    </source>
</evidence>
<accession>A0A7D5NC72</accession>
<feature type="domain" description="YiaAB two helix" evidence="2">
    <location>
        <begin position="15"/>
        <end position="67"/>
    </location>
</feature>
<dbReference type="InterPro" id="IPR038972">
    <property type="entry name" value="YiaA-like"/>
</dbReference>